<proteinExistence type="predicted"/>
<dbReference type="Proteomes" id="UP000251960">
    <property type="component" value="Chromosome 3"/>
</dbReference>
<protein>
    <submittedName>
        <fullName evidence="1">Uncharacterized protein</fullName>
    </submittedName>
</protein>
<dbReference type="EMBL" id="NCVQ01000004">
    <property type="protein sequence ID" value="PWZ33282.1"/>
    <property type="molecule type" value="Genomic_DNA"/>
</dbReference>
<dbReference type="ExpressionAtlas" id="A0A3L6FJ98">
    <property type="expression patterns" value="baseline and differential"/>
</dbReference>
<dbReference type="AlphaFoldDB" id="A0A3L6FJ98"/>
<accession>A0A3L6FJ98</accession>
<reference evidence="1 2" key="1">
    <citation type="journal article" date="2018" name="Nat. Genet.">
        <title>Extensive intraspecific gene order and gene structural variations between Mo17 and other maize genomes.</title>
        <authorList>
            <person name="Sun S."/>
            <person name="Zhou Y."/>
            <person name="Chen J."/>
            <person name="Shi J."/>
            <person name="Zhao H."/>
            <person name="Zhao H."/>
            <person name="Song W."/>
            <person name="Zhang M."/>
            <person name="Cui Y."/>
            <person name="Dong X."/>
            <person name="Liu H."/>
            <person name="Ma X."/>
            <person name="Jiao Y."/>
            <person name="Wang B."/>
            <person name="Wei X."/>
            <person name="Stein J.C."/>
            <person name="Glaubitz J.C."/>
            <person name="Lu F."/>
            <person name="Yu G."/>
            <person name="Liang C."/>
            <person name="Fengler K."/>
            <person name="Li B."/>
            <person name="Rafalski A."/>
            <person name="Schnable P.S."/>
            <person name="Ware D.H."/>
            <person name="Buckler E.S."/>
            <person name="Lai J."/>
        </authorList>
    </citation>
    <scope>NUCLEOTIDE SEQUENCE [LARGE SCALE GENOMIC DNA]</scope>
    <source>
        <strain evidence="2">cv. Missouri 17</strain>
        <tissue evidence="1">Seedling</tissue>
    </source>
</reference>
<name>A0A3L6FJ98_MAIZE</name>
<sequence>MGRRGSSDRLEALSLEIERKLHKALMSNSQRLQILQQLFADIALKVDDRARDAIMSENDDGIAPADEREDGWLCFYEILANHFVRVPESGRRILELIVQLWSQSFAANIFALLFQKWLFEAPLDEKEISLRYSSALVQGATNVFWIDIQTNTRHFLSLYHYLLEDVALVPERLSKISLQAGRDLFLLLSRFMFFYDQDHMLSSFLEHFPNFPNSFLVGGPADYFVIELADQLQKLKIEPVLLHYLSRMSILQGTTLNMFPKKVGTEVEYKHQTKGLPLQLHFSWWPYLPNTGGAARSLEHLGFAVPYRSLPEARDQPVLPAAVSVVLAFLLLELRDDLCHDRVLLHPEPAGVVLGEPEAAQSPENAR</sequence>
<dbReference type="PANTHER" id="PTHR48146:SF2">
    <property type="entry name" value="K-STIMULATED PYROPHOSPHATE-ENERGIZED SODIUM PUMP PROTEIN"/>
    <property type="match status" value="1"/>
</dbReference>
<evidence type="ECO:0000313" key="2">
    <source>
        <dbReference type="Proteomes" id="UP000251960"/>
    </source>
</evidence>
<gene>
    <name evidence="1" type="ORF">Zm00014a_001926</name>
</gene>
<organism evidence="1 2">
    <name type="scientific">Zea mays</name>
    <name type="common">Maize</name>
    <dbReference type="NCBI Taxonomy" id="4577"/>
    <lineage>
        <taxon>Eukaryota</taxon>
        <taxon>Viridiplantae</taxon>
        <taxon>Streptophyta</taxon>
        <taxon>Embryophyta</taxon>
        <taxon>Tracheophyta</taxon>
        <taxon>Spermatophyta</taxon>
        <taxon>Magnoliopsida</taxon>
        <taxon>Liliopsida</taxon>
        <taxon>Poales</taxon>
        <taxon>Poaceae</taxon>
        <taxon>PACMAD clade</taxon>
        <taxon>Panicoideae</taxon>
        <taxon>Andropogonodae</taxon>
        <taxon>Andropogoneae</taxon>
        <taxon>Tripsacinae</taxon>
        <taxon>Zea</taxon>
    </lineage>
</organism>
<comment type="caution">
    <text evidence="1">The sequence shown here is derived from an EMBL/GenBank/DDBJ whole genome shotgun (WGS) entry which is preliminary data.</text>
</comment>
<dbReference type="PANTHER" id="PTHR48146">
    <property type="entry name" value="K-STIMULATED PYROPHOSPHATE-ENERGIZED SODIUM PUMP PROTEIN"/>
    <property type="match status" value="1"/>
</dbReference>
<evidence type="ECO:0000313" key="1">
    <source>
        <dbReference type="EMBL" id="PWZ33282.1"/>
    </source>
</evidence>